<sequence length="45" mass="5475">MRPNQSIKQQNKEIIKDQECNSYVEMKREADNREEWKMAAIQFTD</sequence>
<organism evidence="1 2">
    <name type="scientific">Aphis craccivora</name>
    <name type="common">Cowpea aphid</name>
    <dbReference type="NCBI Taxonomy" id="307492"/>
    <lineage>
        <taxon>Eukaryota</taxon>
        <taxon>Metazoa</taxon>
        <taxon>Ecdysozoa</taxon>
        <taxon>Arthropoda</taxon>
        <taxon>Hexapoda</taxon>
        <taxon>Insecta</taxon>
        <taxon>Pterygota</taxon>
        <taxon>Neoptera</taxon>
        <taxon>Paraneoptera</taxon>
        <taxon>Hemiptera</taxon>
        <taxon>Sternorrhyncha</taxon>
        <taxon>Aphidomorpha</taxon>
        <taxon>Aphidoidea</taxon>
        <taxon>Aphididae</taxon>
        <taxon>Aphidini</taxon>
        <taxon>Aphis</taxon>
        <taxon>Aphis</taxon>
    </lineage>
</organism>
<accession>A0A6G0YZZ4</accession>
<dbReference type="AlphaFoldDB" id="A0A6G0YZZ4"/>
<protein>
    <submittedName>
        <fullName evidence="1">Putative transposon-derived protein F52C9.6</fullName>
    </submittedName>
</protein>
<dbReference type="EMBL" id="VUJU01001845">
    <property type="protein sequence ID" value="KAF0763584.1"/>
    <property type="molecule type" value="Genomic_DNA"/>
</dbReference>
<keyword evidence="2" id="KW-1185">Reference proteome</keyword>
<evidence type="ECO:0000313" key="1">
    <source>
        <dbReference type="EMBL" id="KAF0763584.1"/>
    </source>
</evidence>
<evidence type="ECO:0000313" key="2">
    <source>
        <dbReference type="Proteomes" id="UP000478052"/>
    </source>
</evidence>
<name>A0A6G0YZZ4_APHCR</name>
<proteinExistence type="predicted"/>
<reference evidence="1 2" key="1">
    <citation type="submission" date="2019-08" db="EMBL/GenBank/DDBJ databases">
        <title>Whole genome of Aphis craccivora.</title>
        <authorList>
            <person name="Voronova N.V."/>
            <person name="Shulinski R.S."/>
            <person name="Bandarenka Y.V."/>
            <person name="Zhorov D.G."/>
            <person name="Warner D."/>
        </authorList>
    </citation>
    <scope>NUCLEOTIDE SEQUENCE [LARGE SCALE GENOMIC DNA]</scope>
    <source>
        <strain evidence="1">180601</strain>
        <tissue evidence="1">Whole Body</tissue>
    </source>
</reference>
<dbReference type="Proteomes" id="UP000478052">
    <property type="component" value="Unassembled WGS sequence"/>
</dbReference>
<comment type="caution">
    <text evidence="1">The sequence shown here is derived from an EMBL/GenBank/DDBJ whole genome shotgun (WGS) entry which is preliminary data.</text>
</comment>
<gene>
    <name evidence="1" type="ORF">FWK35_00026344</name>
</gene>